<feature type="domain" description="DUF7578" evidence="2">
    <location>
        <begin position="71"/>
        <end position="132"/>
    </location>
</feature>
<feature type="compositionally biased region" description="Basic and acidic residues" evidence="1">
    <location>
        <begin position="24"/>
        <end position="51"/>
    </location>
</feature>
<feature type="region of interest" description="Disordered" evidence="1">
    <location>
        <begin position="1"/>
        <end position="53"/>
    </location>
</feature>
<sequence length="134" mass="15041">MSGRPESVQGGNVESRAPTLPQGDRQRRARSDFHTETDQPDATRRGVEKRQQPNWTLDSWVEDVLLEGKERITSMGLNEFLRNFFGGMGVVDTNEDVSMESFLTNPFSFSNGETSLCTIAESPLCRETKILLEA</sequence>
<dbReference type="PaxDb" id="353153-Q4DMF9"/>
<dbReference type="EMBL" id="AAHK01000330">
    <property type="protein sequence ID" value="EAN93721.1"/>
    <property type="molecule type" value="Genomic_DNA"/>
</dbReference>
<gene>
    <name evidence="3" type="ORF">Tc00.1047053509717.176</name>
</gene>
<evidence type="ECO:0000256" key="1">
    <source>
        <dbReference type="SAM" id="MobiDB-lite"/>
    </source>
</evidence>
<dbReference type="GeneID" id="3547317"/>
<name>Q4DMF9_TRYCC</name>
<evidence type="ECO:0000259" key="2">
    <source>
        <dbReference type="Pfam" id="PF24466"/>
    </source>
</evidence>
<dbReference type="KEGG" id="tcr:509717.176"/>
<comment type="caution">
    <text evidence="3">The sequence shown here is derived from an EMBL/GenBank/DDBJ whole genome shotgun (WGS) entry which is preliminary data.</text>
</comment>
<dbReference type="InterPro" id="IPR056000">
    <property type="entry name" value="DUF7578"/>
</dbReference>
<keyword evidence="4" id="KW-1185">Reference proteome</keyword>
<dbReference type="InParanoid" id="Q4DMF9"/>
<accession>Q4DMF9</accession>
<evidence type="ECO:0000313" key="4">
    <source>
        <dbReference type="Proteomes" id="UP000002296"/>
    </source>
</evidence>
<reference evidence="3 4" key="1">
    <citation type="journal article" date="2005" name="Science">
        <title>The genome sequence of Trypanosoma cruzi, etiologic agent of Chagas disease.</title>
        <authorList>
            <person name="El-Sayed N.M."/>
            <person name="Myler P.J."/>
            <person name="Bartholomeu D.C."/>
            <person name="Nilsson D."/>
            <person name="Aggarwal G."/>
            <person name="Tran A.N."/>
            <person name="Ghedin E."/>
            <person name="Worthey E.A."/>
            <person name="Delcher A.L."/>
            <person name="Blandin G."/>
            <person name="Westenberger S.J."/>
            <person name="Caler E."/>
            <person name="Cerqueira G.C."/>
            <person name="Branche C."/>
            <person name="Haas B."/>
            <person name="Anupama A."/>
            <person name="Arner E."/>
            <person name="Aslund L."/>
            <person name="Attipoe P."/>
            <person name="Bontempi E."/>
            <person name="Bringaud F."/>
            <person name="Burton P."/>
            <person name="Cadag E."/>
            <person name="Campbell D.A."/>
            <person name="Carrington M."/>
            <person name="Crabtree J."/>
            <person name="Darban H."/>
            <person name="da Silveira J.F."/>
            <person name="de Jong P."/>
            <person name="Edwards K."/>
            <person name="Englund P.T."/>
            <person name="Fazelina G."/>
            <person name="Feldblyum T."/>
            <person name="Ferella M."/>
            <person name="Frasch A.C."/>
            <person name="Gull K."/>
            <person name="Horn D."/>
            <person name="Hou L."/>
            <person name="Huang Y."/>
            <person name="Kindlund E."/>
            <person name="Klingbeil M."/>
            <person name="Kluge S."/>
            <person name="Koo H."/>
            <person name="Lacerda D."/>
            <person name="Levin M.J."/>
            <person name="Lorenzi H."/>
            <person name="Louie T."/>
            <person name="Machado C.R."/>
            <person name="McCulloch R."/>
            <person name="McKenna A."/>
            <person name="Mizuno Y."/>
            <person name="Mottram J.C."/>
            <person name="Nelson S."/>
            <person name="Ochaya S."/>
            <person name="Osoegawa K."/>
            <person name="Pai G."/>
            <person name="Parsons M."/>
            <person name="Pentony M."/>
            <person name="Pettersson U."/>
            <person name="Pop M."/>
            <person name="Ramirez J.L."/>
            <person name="Rinta J."/>
            <person name="Robertson L."/>
            <person name="Salzberg S.L."/>
            <person name="Sanchez D.O."/>
            <person name="Seyler A."/>
            <person name="Sharma R."/>
            <person name="Shetty J."/>
            <person name="Simpson A.J."/>
            <person name="Sisk E."/>
            <person name="Tammi M.T."/>
            <person name="Tarleton R."/>
            <person name="Teixeira S."/>
            <person name="Van Aken S."/>
            <person name="Vogt C."/>
            <person name="Ward P.N."/>
            <person name="Wickstead B."/>
            <person name="Wortman J."/>
            <person name="White O."/>
            <person name="Fraser C.M."/>
            <person name="Stuart K.D."/>
            <person name="Andersson B."/>
        </authorList>
    </citation>
    <scope>NUCLEOTIDE SEQUENCE [LARGE SCALE GENOMIC DNA]</scope>
    <source>
        <strain evidence="3 4">CL Brener</strain>
    </source>
</reference>
<feature type="non-terminal residue" evidence="3">
    <location>
        <position position="134"/>
    </location>
</feature>
<dbReference type="STRING" id="353153.Q4DMF9"/>
<dbReference type="Proteomes" id="UP000002296">
    <property type="component" value="Unassembled WGS sequence"/>
</dbReference>
<dbReference type="Pfam" id="PF24466">
    <property type="entry name" value="DUF7578"/>
    <property type="match status" value="1"/>
</dbReference>
<proteinExistence type="predicted"/>
<dbReference type="AlphaFoldDB" id="Q4DMF9"/>
<protein>
    <submittedName>
        <fullName evidence="3">Retrotransposon hot spot (RHS) protein, putative</fullName>
    </submittedName>
</protein>
<evidence type="ECO:0000313" key="3">
    <source>
        <dbReference type="EMBL" id="EAN93721.1"/>
    </source>
</evidence>
<dbReference type="RefSeq" id="XP_815572.1">
    <property type="nucleotide sequence ID" value="XM_810479.1"/>
</dbReference>
<organism evidence="3 4">
    <name type="scientific">Trypanosoma cruzi (strain CL Brener)</name>
    <dbReference type="NCBI Taxonomy" id="353153"/>
    <lineage>
        <taxon>Eukaryota</taxon>
        <taxon>Discoba</taxon>
        <taxon>Euglenozoa</taxon>
        <taxon>Kinetoplastea</taxon>
        <taxon>Metakinetoplastina</taxon>
        <taxon>Trypanosomatida</taxon>
        <taxon>Trypanosomatidae</taxon>
        <taxon>Trypanosoma</taxon>
        <taxon>Schizotrypanum</taxon>
    </lineage>
</organism>